<protein>
    <submittedName>
        <fullName evidence="1">Uncharacterized protein</fullName>
    </submittedName>
</protein>
<keyword evidence="2" id="KW-1185">Reference proteome</keyword>
<feature type="non-terminal residue" evidence="1">
    <location>
        <position position="1"/>
    </location>
</feature>
<name>A0ABN9C3Z8_9NEOB</name>
<organism evidence="1 2">
    <name type="scientific">Staurois parvus</name>
    <dbReference type="NCBI Taxonomy" id="386267"/>
    <lineage>
        <taxon>Eukaryota</taxon>
        <taxon>Metazoa</taxon>
        <taxon>Chordata</taxon>
        <taxon>Craniata</taxon>
        <taxon>Vertebrata</taxon>
        <taxon>Euteleostomi</taxon>
        <taxon>Amphibia</taxon>
        <taxon>Batrachia</taxon>
        <taxon>Anura</taxon>
        <taxon>Neobatrachia</taxon>
        <taxon>Ranoidea</taxon>
        <taxon>Ranidae</taxon>
        <taxon>Staurois</taxon>
    </lineage>
</organism>
<gene>
    <name evidence="1" type="ORF">SPARVUS_LOCUS4203605</name>
</gene>
<comment type="caution">
    <text evidence="1">The sequence shown here is derived from an EMBL/GenBank/DDBJ whole genome shotgun (WGS) entry which is preliminary data.</text>
</comment>
<sequence length="36" mass="4688">FFWWYLITFFLKQTKNHRNFEKKNKTFFLSFCYTVL</sequence>
<accession>A0ABN9C3Z8</accession>
<proteinExistence type="predicted"/>
<dbReference type="EMBL" id="CATNWA010007588">
    <property type="protein sequence ID" value="CAI9554362.1"/>
    <property type="molecule type" value="Genomic_DNA"/>
</dbReference>
<evidence type="ECO:0000313" key="2">
    <source>
        <dbReference type="Proteomes" id="UP001162483"/>
    </source>
</evidence>
<evidence type="ECO:0000313" key="1">
    <source>
        <dbReference type="EMBL" id="CAI9554362.1"/>
    </source>
</evidence>
<reference evidence="1" key="1">
    <citation type="submission" date="2023-05" db="EMBL/GenBank/DDBJ databases">
        <authorList>
            <person name="Stuckert A."/>
        </authorList>
    </citation>
    <scope>NUCLEOTIDE SEQUENCE</scope>
</reference>
<dbReference type="Proteomes" id="UP001162483">
    <property type="component" value="Unassembled WGS sequence"/>
</dbReference>